<sequence length="295" mass="31952">MALQSLDIARRSATTTPPPAVRETTEVAKLIDVSTCIGCKACQAACMEWNDIRDEVGTNSGVYDNPADLTAKSWTVMRYAEVEEKGRLEWLIRKDGCMHCADPGCLKACPAPGAIIQYANGIVDFHQENCIGCGYCITGCPFNIPRISKEDSKAYKCSLCSDRVAVGQAPACAKVCPTGAIQFGSKEQMKDYADKRIGDLKSRGYDKAGLYDPQGVGGTHVMYVLHHADRPELYKGLPNDPGISPLVSLWKGFAKPLANVALAAVALGSLFHYVTKGPNEVSKELEDELEKEDAQ</sequence>
<feature type="binding site" evidence="12">
    <location>
        <position position="100"/>
    </location>
    <ligand>
        <name>[4Fe-4S] cluster</name>
        <dbReference type="ChEBI" id="CHEBI:49883"/>
        <label>3</label>
    </ligand>
</feature>
<proteinExistence type="predicted"/>
<dbReference type="EMBL" id="RCCI01000005">
    <property type="protein sequence ID" value="RLJ65381.1"/>
    <property type="molecule type" value="Genomic_DNA"/>
</dbReference>
<dbReference type="InterPro" id="IPR017900">
    <property type="entry name" value="4Fe4S_Fe_S_CS"/>
</dbReference>
<keyword evidence="11" id="KW-0472">Membrane</keyword>
<keyword evidence="9 12" id="KW-0408">Iron</keyword>
<dbReference type="Pfam" id="PF09163">
    <property type="entry name" value="Form-deh_trans"/>
    <property type="match status" value="1"/>
</dbReference>
<evidence type="ECO:0000256" key="8">
    <source>
        <dbReference type="ARBA" id="ARBA00022982"/>
    </source>
</evidence>
<feature type="binding site" evidence="12">
    <location>
        <position position="36"/>
    </location>
    <ligand>
        <name>[4Fe-4S] cluster</name>
        <dbReference type="ChEBI" id="CHEBI:49883"/>
        <label>1</label>
    </ligand>
</feature>
<dbReference type="PANTHER" id="PTHR43545">
    <property type="entry name" value="FORMATE DEHYDROGENASE, NITRATE-INDUCIBLE, IRON-SULFUR SUBUNIT"/>
    <property type="match status" value="1"/>
</dbReference>
<reference evidence="15 16" key="1">
    <citation type="submission" date="2018-10" db="EMBL/GenBank/DDBJ databases">
        <title>Genomic Encyclopedia of Type Strains, Phase IV (KMG-IV): sequencing the most valuable type-strain genomes for metagenomic binning, comparative biology and taxonomic classification.</title>
        <authorList>
            <person name="Goeker M."/>
        </authorList>
    </citation>
    <scope>NUCLEOTIDE SEQUENCE [LARGE SCALE GENOMIC DNA]</scope>
    <source>
        <strain evidence="15 16">DSM 26916</strain>
    </source>
</reference>
<feature type="binding site" evidence="12">
    <location>
        <position position="136"/>
    </location>
    <ligand>
        <name>[4Fe-4S] cluster</name>
        <dbReference type="ChEBI" id="CHEBI:49883"/>
        <label>4</label>
    </ligand>
</feature>
<dbReference type="PIRSF" id="PIRSF036298">
    <property type="entry name" value="FDH_4Fe4S"/>
    <property type="match status" value="1"/>
</dbReference>
<keyword evidence="8" id="KW-0249">Electron transport</keyword>
<dbReference type="Proteomes" id="UP000268908">
    <property type="component" value="Unassembled WGS sequence"/>
</dbReference>
<evidence type="ECO:0000313" key="15">
    <source>
        <dbReference type="EMBL" id="RLJ65381.1"/>
    </source>
</evidence>
<dbReference type="InterPro" id="IPR051555">
    <property type="entry name" value="FDH_Electron_Transfer_Unit"/>
</dbReference>
<keyword evidence="3" id="KW-1003">Cell membrane</keyword>
<keyword evidence="10 12" id="KW-0411">Iron-sulfur</keyword>
<feature type="binding site" evidence="12">
    <location>
        <position position="109"/>
    </location>
    <ligand>
        <name>[4Fe-4S] cluster</name>
        <dbReference type="ChEBI" id="CHEBI:49883"/>
        <label>4</label>
    </ligand>
</feature>
<dbReference type="Pfam" id="PF13247">
    <property type="entry name" value="Fer4_11"/>
    <property type="match status" value="1"/>
</dbReference>
<feature type="binding site" evidence="12">
    <location>
        <position position="97"/>
    </location>
    <ligand>
        <name>[4Fe-4S] cluster</name>
        <dbReference type="ChEBI" id="CHEBI:49883"/>
        <label>3</label>
    </ligand>
</feature>
<dbReference type="GO" id="GO:0051539">
    <property type="term" value="F:4 iron, 4 sulfur cluster binding"/>
    <property type="evidence" value="ECO:0007669"/>
    <property type="project" value="UniProtKB-KW"/>
</dbReference>
<dbReference type="GO" id="GO:0046872">
    <property type="term" value="F:metal ion binding"/>
    <property type="evidence" value="ECO:0007669"/>
    <property type="project" value="UniProtKB-KW"/>
</dbReference>
<evidence type="ECO:0000256" key="6">
    <source>
        <dbReference type="ARBA" id="ARBA00022723"/>
    </source>
</evidence>
<dbReference type="InterPro" id="IPR038384">
    <property type="entry name" value="Formate_DH_C_sf"/>
</dbReference>
<evidence type="ECO:0000256" key="11">
    <source>
        <dbReference type="ARBA" id="ARBA00023136"/>
    </source>
</evidence>
<gene>
    <name evidence="15" type="ORF">DFR35_2046</name>
</gene>
<feature type="domain" description="4Fe-4S ferredoxin-type" evidence="14">
    <location>
        <begin position="121"/>
        <end position="150"/>
    </location>
</feature>
<keyword evidence="16" id="KW-1185">Reference proteome</keyword>
<dbReference type="PANTHER" id="PTHR43545:SF6">
    <property type="entry name" value="FORMATE DEHYDROGENASE, NITRATE-INDUCIBLE, IRON-SULFUR SUBUNIT"/>
    <property type="match status" value="1"/>
</dbReference>
<protein>
    <submittedName>
        <fullName evidence="15">Formate dehydrogenase (Quinone-dependent) iron-sulfur subunit</fullName>
    </submittedName>
</protein>
<comment type="caution">
    <text evidence="15">The sequence shown here is derived from an EMBL/GenBank/DDBJ whole genome shotgun (WGS) entry which is preliminary data.</text>
</comment>
<dbReference type="PROSITE" id="PS51379">
    <property type="entry name" value="4FE4S_FER_2"/>
    <property type="match status" value="3"/>
</dbReference>
<dbReference type="GO" id="GO:0045333">
    <property type="term" value="P:cellular respiration"/>
    <property type="evidence" value="ECO:0007669"/>
    <property type="project" value="InterPro"/>
</dbReference>
<feature type="binding site" evidence="12">
    <location>
        <position position="105"/>
    </location>
    <ligand>
        <name>[4Fe-4S] cluster</name>
        <dbReference type="ChEBI" id="CHEBI:49883"/>
        <label>3</label>
    </ligand>
</feature>
<dbReference type="Gene3D" id="3.30.70.20">
    <property type="match status" value="2"/>
</dbReference>
<evidence type="ECO:0000256" key="12">
    <source>
        <dbReference type="PIRSR" id="PIRSR036298-50"/>
    </source>
</evidence>
<dbReference type="PROSITE" id="PS00198">
    <property type="entry name" value="4FE4S_FER_1"/>
    <property type="match status" value="1"/>
</dbReference>
<feature type="binding site" evidence="12">
    <location>
        <position position="160"/>
    </location>
    <ligand>
        <name>[4Fe-4S] cluster</name>
        <dbReference type="ChEBI" id="CHEBI:49883"/>
        <label>2</label>
    </ligand>
</feature>
<dbReference type="InterPro" id="IPR015246">
    <property type="entry name" value="Formate_DH_TM"/>
</dbReference>
<dbReference type="Gene3D" id="1.20.5.480">
    <property type="entry name" value="Single helix bin"/>
    <property type="match status" value="1"/>
</dbReference>
<dbReference type="AlphaFoldDB" id="A0A497XEG9"/>
<evidence type="ECO:0000256" key="10">
    <source>
        <dbReference type="ARBA" id="ARBA00023014"/>
    </source>
</evidence>
<keyword evidence="6 12" id="KW-0479">Metal-binding</keyword>
<keyword evidence="2" id="KW-0813">Transport</keyword>
<evidence type="ECO:0000256" key="5">
    <source>
        <dbReference type="ARBA" id="ARBA00022692"/>
    </source>
</evidence>
<evidence type="ECO:0000313" key="16">
    <source>
        <dbReference type="Proteomes" id="UP000268908"/>
    </source>
</evidence>
<evidence type="ECO:0000256" key="4">
    <source>
        <dbReference type="ARBA" id="ARBA00022485"/>
    </source>
</evidence>
<feature type="binding site" evidence="12">
    <location>
        <position position="172"/>
    </location>
    <ligand>
        <name>[4Fe-4S] cluster</name>
        <dbReference type="ChEBI" id="CHEBI:49883"/>
        <label>2</label>
    </ligand>
</feature>
<comment type="subcellular location">
    <subcellularLocation>
        <location evidence="1">Cell membrane</location>
    </subcellularLocation>
</comment>
<dbReference type="InterPro" id="IPR014603">
    <property type="entry name" value="Formate_DH_Fe-S_su"/>
</dbReference>
<dbReference type="GO" id="GO:0015944">
    <property type="term" value="P:formate oxidation"/>
    <property type="evidence" value="ECO:0007669"/>
    <property type="project" value="InterPro"/>
</dbReference>
<dbReference type="CDD" id="cd10558">
    <property type="entry name" value="FDH-N"/>
    <property type="match status" value="1"/>
</dbReference>
<feature type="binding site" evidence="12">
    <location>
        <position position="42"/>
    </location>
    <ligand>
        <name>[4Fe-4S] cluster</name>
        <dbReference type="ChEBI" id="CHEBI:49883"/>
        <label>1</label>
    </ligand>
</feature>
<feature type="domain" description="4Fe-4S ferredoxin-type" evidence="14">
    <location>
        <begin position="27"/>
        <end position="55"/>
    </location>
</feature>
<feature type="binding site" evidence="12">
    <location>
        <position position="176"/>
    </location>
    <ligand>
        <name>[4Fe-4S] cluster</name>
        <dbReference type="ChEBI" id="CHEBI:49883"/>
        <label>1</label>
    </ligand>
</feature>
<name>A0A497XEG9_9PROT</name>
<comment type="cofactor">
    <cofactor evidence="12">
        <name>[4Fe-4S] cluster</name>
        <dbReference type="ChEBI" id="CHEBI:49883"/>
    </cofactor>
    <text evidence="12">Binds 4 [4Fe-4S] clusters per subunit.</text>
</comment>
<keyword evidence="4 12" id="KW-0004">4Fe-4S</keyword>
<dbReference type="InterPro" id="IPR006470">
    <property type="entry name" value="Formate_DH_bsu_Proteobacteria"/>
</dbReference>
<evidence type="ECO:0000259" key="14">
    <source>
        <dbReference type="PROSITE" id="PS51379"/>
    </source>
</evidence>
<feature type="binding site" evidence="12">
    <location>
        <position position="140"/>
    </location>
    <ligand>
        <name>[4Fe-4S] cluster</name>
        <dbReference type="ChEBI" id="CHEBI:49883"/>
        <label>3</label>
    </ligand>
</feature>
<evidence type="ECO:0000256" key="9">
    <source>
        <dbReference type="ARBA" id="ARBA00023004"/>
    </source>
</evidence>
<evidence type="ECO:0000256" key="3">
    <source>
        <dbReference type="ARBA" id="ARBA00022475"/>
    </source>
</evidence>
<feature type="binding site" evidence="12">
    <location>
        <position position="130"/>
    </location>
    <ligand>
        <name>[4Fe-4S] cluster</name>
        <dbReference type="ChEBI" id="CHEBI:49883"/>
        <label>4</label>
    </ligand>
</feature>
<dbReference type="NCBIfam" id="TIGR01582">
    <property type="entry name" value="FDH-beta"/>
    <property type="match status" value="1"/>
</dbReference>
<feature type="binding site" evidence="12">
    <location>
        <position position="157"/>
    </location>
    <ligand>
        <name>[4Fe-4S] cluster</name>
        <dbReference type="ChEBI" id="CHEBI:49883"/>
        <label>2</label>
    </ligand>
</feature>
<organism evidence="15 16">
    <name type="scientific">Sulfurisoma sediminicola</name>
    <dbReference type="NCBI Taxonomy" id="1381557"/>
    <lineage>
        <taxon>Bacteria</taxon>
        <taxon>Pseudomonadati</taxon>
        <taxon>Pseudomonadota</taxon>
        <taxon>Betaproteobacteria</taxon>
        <taxon>Nitrosomonadales</taxon>
        <taxon>Sterolibacteriaceae</taxon>
        <taxon>Sulfurisoma</taxon>
    </lineage>
</organism>
<feature type="binding site" evidence="12">
    <location>
        <position position="46"/>
    </location>
    <ligand>
        <name>[4Fe-4S] cluster</name>
        <dbReference type="ChEBI" id="CHEBI:49883"/>
        <label>2</label>
    </ligand>
</feature>
<evidence type="ECO:0000256" key="13">
    <source>
        <dbReference type="SAM" id="MobiDB-lite"/>
    </source>
</evidence>
<dbReference type="InterPro" id="IPR017896">
    <property type="entry name" value="4Fe4S_Fe-S-bd"/>
</dbReference>
<evidence type="ECO:0000256" key="7">
    <source>
        <dbReference type="ARBA" id="ARBA00022737"/>
    </source>
</evidence>
<feature type="binding site" evidence="12">
    <location>
        <position position="39"/>
    </location>
    <ligand>
        <name>[4Fe-4S] cluster</name>
        <dbReference type="ChEBI" id="CHEBI:49883"/>
        <label>1</label>
    </ligand>
</feature>
<dbReference type="RefSeq" id="WP_165904842.1">
    <property type="nucleotide sequence ID" value="NZ_BHVV01000008.1"/>
</dbReference>
<feature type="region of interest" description="Disordered" evidence="13">
    <location>
        <begin position="1"/>
        <end position="20"/>
    </location>
</feature>
<dbReference type="GO" id="GO:0005886">
    <property type="term" value="C:plasma membrane"/>
    <property type="evidence" value="ECO:0007669"/>
    <property type="project" value="UniProtKB-SubCell"/>
</dbReference>
<accession>A0A497XEG9</accession>
<evidence type="ECO:0000256" key="1">
    <source>
        <dbReference type="ARBA" id="ARBA00004236"/>
    </source>
</evidence>
<feature type="domain" description="4Fe-4S ferredoxin-type" evidence="14">
    <location>
        <begin position="88"/>
        <end position="120"/>
    </location>
</feature>
<keyword evidence="7" id="KW-0677">Repeat</keyword>
<dbReference type="SUPFAM" id="SSF54862">
    <property type="entry name" value="4Fe-4S ferredoxins"/>
    <property type="match status" value="1"/>
</dbReference>
<keyword evidence="5" id="KW-0812">Transmembrane</keyword>
<feature type="binding site" evidence="12">
    <location>
        <position position="133"/>
    </location>
    <ligand>
        <name>[4Fe-4S] cluster</name>
        <dbReference type="ChEBI" id="CHEBI:49883"/>
        <label>4</label>
    </ligand>
</feature>
<evidence type="ECO:0000256" key="2">
    <source>
        <dbReference type="ARBA" id="ARBA00022448"/>
    </source>
</evidence>